<dbReference type="Proteomes" id="UP000216101">
    <property type="component" value="Unassembled WGS sequence"/>
</dbReference>
<comment type="caution">
    <text evidence="4">The sequence shown here is derived from an EMBL/GenBank/DDBJ whole genome shotgun (WGS) entry which is preliminary data.</text>
</comment>
<dbReference type="GO" id="GO:0006508">
    <property type="term" value="P:proteolysis"/>
    <property type="evidence" value="ECO:0007669"/>
    <property type="project" value="InterPro"/>
</dbReference>
<dbReference type="SUPFAM" id="SSF53474">
    <property type="entry name" value="alpha/beta-Hydrolases"/>
    <property type="match status" value="1"/>
</dbReference>
<dbReference type="InterPro" id="IPR029058">
    <property type="entry name" value="AB_hydrolase_fold"/>
</dbReference>
<dbReference type="Pfam" id="PF12146">
    <property type="entry name" value="Hydrolase_4"/>
    <property type="match status" value="1"/>
</dbReference>
<dbReference type="RefSeq" id="WP_094984054.1">
    <property type="nucleotide sequence ID" value="NZ_NHNI01000001.1"/>
</dbReference>
<evidence type="ECO:0000259" key="2">
    <source>
        <dbReference type="Pfam" id="PF00326"/>
    </source>
</evidence>
<dbReference type="PANTHER" id="PTHR43265">
    <property type="entry name" value="ESTERASE ESTD"/>
    <property type="match status" value="1"/>
</dbReference>
<name>A0A266Q932_9GAMM</name>
<accession>A0A266Q932</accession>
<sequence length="424" mass="47356">MDFQKVLMAIVGVLASFHVLATDNCWPGVYSDGAVNVAIVQKGLEEGLGFRYLTLDGVFGNTQSESVPFQCQSGFIRLKNGGAVPLELVLLRRTFTTFISEDTQLSGELIEPLNAIQNTYPLVVMVHGSEQEPAIGNSRAMLLAAMGIAVFAYDKRGTGQSAGFYTQNFELLAEDAVAAMRHARSLVTGGVKRAGFWGASQGGWVAPLAATLTPVDFLVVSYGLIASPIEEDLDQMLLEAQEQQLSASQLKQVRRLSKITAKILLSSFNTGFVELEQLRKELKMQLWINKINGEYSGAMLRMSDNDFRRIGHAYFDNLELIWNYESMPVLKKLQVPILWIVAENDREAPVERTLQSLRILKKLNSKLQVYIFPNTDHGMYEYNERPDGSRNKIRITDGYFRLITEWVNQKEQPYSGSGLLDPVN</sequence>
<protein>
    <recommendedName>
        <fullName evidence="6">Serine aminopeptidase S33 domain-containing protein</fullName>
    </recommendedName>
</protein>
<feature type="chain" id="PRO_5012695526" description="Serine aminopeptidase S33 domain-containing protein" evidence="1">
    <location>
        <begin position="22"/>
        <end position="424"/>
    </location>
</feature>
<dbReference type="InterPro" id="IPR053145">
    <property type="entry name" value="AB_hydrolase_Est10"/>
</dbReference>
<dbReference type="GO" id="GO:0008236">
    <property type="term" value="F:serine-type peptidase activity"/>
    <property type="evidence" value="ECO:0007669"/>
    <property type="project" value="InterPro"/>
</dbReference>
<feature type="signal peptide" evidence="1">
    <location>
        <begin position="1"/>
        <end position="21"/>
    </location>
</feature>
<dbReference type="GO" id="GO:0052689">
    <property type="term" value="F:carboxylic ester hydrolase activity"/>
    <property type="evidence" value="ECO:0007669"/>
    <property type="project" value="TreeGrafter"/>
</dbReference>
<dbReference type="InterPro" id="IPR022742">
    <property type="entry name" value="Hydrolase_4"/>
</dbReference>
<feature type="domain" description="Peptidase S9 prolyl oligopeptidase catalytic" evidence="2">
    <location>
        <begin position="319"/>
        <end position="387"/>
    </location>
</feature>
<evidence type="ECO:0000256" key="1">
    <source>
        <dbReference type="SAM" id="SignalP"/>
    </source>
</evidence>
<dbReference type="Gene3D" id="3.40.50.1820">
    <property type="entry name" value="alpha/beta hydrolase"/>
    <property type="match status" value="1"/>
</dbReference>
<dbReference type="EMBL" id="NHNI01000001">
    <property type="protein sequence ID" value="OZY86384.1"/>
    <property type="molecule type" value="Genomic_DNA"/>
</dbReference>
<keyword evidence="5" id="KW-1185">Reference proteome</keyword>
<proteinExistence type="predicted"/>
<dbReference type="PANTHER" id="PTHR43265:SF1">
    <property type="entry name" value="ESTERASE ESTD"/>
    <property type="match status" value="1"/>
</dbReference>
<evidence type="ECO:0000313" key="5">
    <source>
        <dbReference type="Proteomes" id="UP000216101"/>
    </source>
</evidence>
<evidence type="ECO:0008006" key="6">
    <source>
        <dbReference type="Google" id="ProtNLM"/>
    </source>
</evidence>
<organism evidence="4 5">
    <name type="scientific">Cellvibrio mixtus</name>
    <dbReference type="NCBI Taxonomy" id="39650"/>
    <lineage>
        <taxon>Bacteria</taxon>
        <taxon>Pseudomonadati</taxon>
        <taxon>Pseudomonadota</taxon>
        <taxon>Gammaproteobacteria</taxon>
        <taxon>Cellvibrionales</taxon>
        <taxon>Cellvibrionaceae</taxon>
        <taxon>Cellvibrio</taxon>
    </lineage>
</organism>
<dbReference type="Pfam" id="PF00326">
    <property type="entry name" value="Peptidase_S9"/>
    <property type="match status" value="1"/>
</dbReference>
<gene>
    <name evidence="4" type="ORF">CBP51_04985</name>
</gene>
<dbReference type="InterPro" id="IPR001375">
    <property type="entry name" value="Peptidase_S9_cat"/>
</dbReference>
<keyword evidence="1" id="KW-0732">Signal</keyword>
<reference evidence="5" key="1">
    <citation type="submission" date="2017-05" db="EMBL/GenBank/DDBJ databases">
        <authorList>
            <person name="Barney B.M."/>
        </authorList>
    </citation>
    <scope>NUCLEOTIDE SEQUENCE [LARGE SCALE GENOMIC DNA]</scope>
    <source>
        <strain evidence="5">PSBB022</strain>
    </source>
</reference>
<evidence type="ECO:0000313" key="4">
    <source>
        <dbReference type="EMBL" id="OZY86384.1"/>
    </source>
</evidence>
<dbReference type="AlphaFoldDB" id="A0A266Q932"/>
<feature type="domain" description="Serine aminopeptidase S33" evidence="3">
    <location>
        <begin position="122"/>
        <end position="215"/>
    </location>
</feature>
<evidence type="ECO:0000259" key="3">
    <source>
        <dbReference type="Pfam" id="PF12146"/>
    </source>
</evidence>